<name>A0A2T9Y3X2_9FUNG</name>
<feature type="non-terminal residue" evidence="2">
    <location>
        <position position="1425"/>
    </location>
</feature>
<gene>
    <name evidence="2" type="ORF">BB559_006264</name>
</gene>
<reference evidence="2 3" key="1">
    <citation type="journal article" date="2018" name="MBio">
        <title>Comparative Genomics Reveals the Core Gene Toolbox for the Fungus-Insect Symbiosis.</title>
        <authorList>
            <person name="Wang Y."/>
            <person name="Stata M."/>
            <person name="Wang W."/>
            <person name="Stajich J.E."/>
            <person name="White M.M."/>
            <person name="Moncalvo J.M."/>
        </authorList>
    </citation>
    <scope>NUCLEOTIDE SEQUENCE [LARGE SCALE GENOMIC DNA]</scope>
    <source>
        <strain evidence="2 3">AUS-77-4</strain>
    </source>
</reference>
<feature type="compositionally biased region" description="Basic and acidic residues" evidence="1">
    <location>
        <begin position="73"/>
        <end position="87"/>
    </location>
</feature>
<dbReference type="OrthoDB" id="1562405at2759"/>
<organism evidence="2 3">
    <name type="scientific">Furculomyces boomerangus</name>
    <dbReference type="NCBI Taxonomy" id="61424"/>
    <lineage>
        <taxon>Eukaryota</taxon>
        <taxon>Fungi</taxon>
        <taxon>Fungi incertae sedis</taxon>
        <taxon>Zoopagomycota</taxon>
        <taxon>Kickxellomycotina</taxon>
        <taxon>Harpellomycetes</taxon>
        <taxon>Harpellales</taxon>
        <taxon>Harpellaceae</taxon>
        <taxon>Furculomyces</taxon>
    </lineage>
</organism>
<evidence type="ECO:0000313" key="3">
    <source>
        <dbReference type="Proteomes" id="UP000245699"/>
    </source>
</evidence>
<dbReference type="STRING" id="61424.A0A2T9Y3X2"/>
<dbReference type="Proteomes" id="UP000245699">
    <property type="component" value="Unassembled WGS sequence"/>
</dbReference>
<evidence type="ECO:0000313" key="2">
    <source>
        <dbReference type="EMBL" id="PVU87031.1"/>
    </source>
</evidence>
<accession>A0A2T9Y3X2</accession>
<comment type="caution">
    <text evidence="2">The sequence shown here is derived from an EMBL/GenBank/DDBJ whole genome shotgun (WGS) entry which is preliminary data.</text>
</comment>
<sequence length="1425" mass="162410">MTGLTVFGIQYNITTKKGMQIAFEVEKICLRINIIGTFTKLYFRAKQFFTERYNVNATRGDARDNMNILSQADQKDTKNENSKRNNESNKYARINEHDKKIKLDFKKIDIQEELLKDDVLISNKIFQLRIVKPRILIFIKENLKDDLEESDDEIGNTNNDKKNPRKNTPKNDTNDNIEDKIRSFGGKVDRTIGSIKKRLILFTNLWALFLPMGEVIIDDIVINVSKNQESWHLGHGLGLSILKIHAGSKSTSKGSTKLSETLYVAALSIKNKIFKQRKKPNDKDNYTSLFENTVDADKFNGNSNSNASDRWSFEALKEKSFDKLKNNTKKESSMEYYYNIIVSFSNAKLLTPSDNLLSVRNKNKSKNSGNVLKGRGFGSKIQSSKHKVSEFLSAEIEGMSNLDIELKSNFWGAPEKARVCLNVGSVNSNSTGAIKIATEVDHFLSEYESTTTFQESIEFYLKELNSGSNKNDPKENENNPANSEFKFGEDFLKLRAKEFKKHIKSMLKYENIIKSKKLVLYYAGYLARKLSLHGVTAETYIEKILIKMDSNLSIGKLYKRNFNSLTICQKDILLRCNYTFNYHKKYKKIHNNPSNAEKDFKTNIHKNSISVDFDPSAQSSLKISKSFSDGQFRNTELHSNTNNIKNRYKCETLSPKSPENIGDVFENSKMMHLSDDNSEYDQILLTSDVEFKPLNFEAEFEVGFRLGEFDIYCQNRNIDSENSYNPSEIHKNTTKKSIGFSSAEFFLIVPVGFKTNEDLFFRLKPQFKGVIENPKVLLNLELLIALESSIKYIKLIKKIITFGKSKTRKNNDINLMMNQPDFPILPKKFIHKNNIGDIESIQKTWNKQKKHIDKWVNFAAWSKIVLEKILVRIEVNNILISISPIGNNNIPLEDNNPHQDLLIFIKNAYLESKWTLSKPKNMYSTAASVKASIDVKSEISPLHIVLQAPCSNLVDQFKNIYKNEVPLVGSNGFQATGSIDLLLGWPNRFYHGEQPHVNSAFTFNFGVINSTILGNEIIDLLRWYPVWSWALTLLSSIEGPDGEDNPGSKFYNPLINEFSSNVFGSYNAGLNSSLRQSFSQQSTGENDFGEGVFDAYKNIDLDKESEFDCKPKTDFKTKISAILSEFRISIALDDGEADSKLGLLHGFSFFIRNASIESNLTKQKLEKNSETTINVGQVSLKTFNCLKRKSESDTNPNTKYDNRKNAINYEKSFNILGWELLNRERVIFIEKIKLDLPQTKSGNELDSKKNIDCSVEILQTSLSSTSIYRIFLFMQRLAVISALASNNSDIEKQKNEVVPILKKKVLTNMKLQILSSEVSLLLPNCDFHDIKRNLLEQKEPKMDNIELIFKIPDIKADLELNNYSSNFSKVIKLTAPYIGILGINGFKEPIYTCTNAIVKVEIPWVSSVLEVNGMPSTKIAKPDIS</sequence>
<proteinExistence type="predicted"/>
<protein>
    <submittedName>
        <fullName evidence="2">Uncharacterized protein</fullName>
    </submittedName>
</protein>
<evidence type="ECO:0000256" key="1">
    <source>
        <dbReference type="SAM" id="MobiDB-lite"/>
    </source>
</evidence>
<feature type="region of interest" description="Disordered" evidence="1">
    <location>
        <begin position="149"/>
        <end position="178"/>
    </location>
</feature>
<feature type="region of interest" description="Disordered" evidence="1">
    <location>
        <begin position="65"/>
        <end position="90"/>
    </location>
</feature>
<keyword evidence="3" id="KW-1185">Reference proteome</keyword>
<dbReference type="EMBL" id="MBFT01000809">
    <property type="protein sequence ID" value="PVU87031.1"/>
    <property type="molecule type" value="Genomic_DNA"/>
</dbReference>